<evidence type="ECO:0000256" key="5">
    <source>
        <dbReference type="SAM" id="MobiDB-lite"/>
    </source>
</evidence>
<dbReference type="PANTHER" id="PTHR22839">
    <property type="entry name" value="THO COMPLEX SUBUNIT 3 THO3"/>
    <property type="match status" value="1"/>
</dbReference>
<evidence type="ECO:0000256" key="1">
    <source>
        <dbReference type="ARBA" id="ARBA00022574"/>
    </source>
</evidence>
<dbReference type="PROSITE" id="PS50082">
    <property type="entry name" value="WD_REPEATS_2"/>
    <property type="match status" value="1"/>
</dbReference>
<feature type="domain" description="Anaphase-promoting complex subunit 4-like WD40" evidence="6">
    <location>
        <begin position="311"/>
        <end position="372"/>
    </location>
</feature>
<name>A0A376B991_9ASCO</name>
<dbReference type="PANTHER" id="PTHR22839:SF0">
    <property type="entry name" value="THO COMPLEX SUBUNIT 3"/>
    <property type="match status" value="1"/>
</dbReference>
<evidence type="ECO:0000313" key="8">
    <source>
        <dbReference type="Proteomes" id="UP000262825"/>
    </source>
</evidence>
<evidence type="ECO:0000259" key="6">
    <source>
        <dbReference type="Pfam" id="PF12894"/>
    </source>
</evidence>
<dbReference type="SMART" id="SM00320">
    <property type="entry name" value="WD40"/>
    <property type="match status" value="4"/>
</dbReference>
<feature type="region of interest" description="Disordered" evidence="5">
    <location>
        <begin position="90"/>
        <end position="136"/>
    </location>
</feature>
<dbReference type="Gene3D" id="2.130.10.10">
    <property type="entry name" value="YVTN repeat-like/Quinoprotein amine dehydrogenase"/>
    <property type="match status" value="2"/>
</dbReference>
<keyword evidence="2" id="KW-0677">Repeat</keyword>
<keyword evidence="1 4" id="KW-0853">WD repeat</keyword>
<dbReference type="InterPro" id="IPR015943">
    <property type="entry name" value="WD40/YVTN_repeat-like_dom_sf"/>
</dbReference>
<reference evidence="8" key="1">
    <citation type="submission" date="2018-06" db="EMBL/GenBank/DDBJ databases">
        <authorList>
            <person name="Guldener U."/>
        </authorList>
    </citation>
    <scope>NUCLEOTIDE SEQUENCE [LARGE SCALE GENOMIC DNA]</scope>
    <source>
        <strain evidence="8">UTAD17</strain>
    </source>
</reference>
<evidence type="ECO:0000256" key="4">
    <source>
        <dbReference type="PROSITE-ProRule" id="PRU00221"/>
    </source>
</evidence>
<dbReference type="InterPro" id="IPR040132">
    <property type="entry name" value="Tex1/THOC3"/>
</dbReference>
<dbReference type="InterPro" id="IPR036322">
    <property type="entry name" value="WD40_repeat_dom_sf"/>
</dbReference>
<sequence>MNRRSGKSNNRPFSSLPAGPKAASRPLGKIPTHPRASNISTTRQNLNTNSKYNSSKARGPNTLPSSPSSILNSGSSKTASEINTDAVAATSTANNSKSSKFTFKQLPRKPTNQNVSPSSSTLPHAPIHSSSRQYNTKKTKYNDKSYLHRIVALQQNLFGQKLKSKQLTKSHVSTRFQSSIKASTRIISIEWDPTGNHLAFTKSDGTLCFMKVPARDISADRKTPLPKEEKIGGKNKYGHTLLKFGYVLNNGISWNRLAPVKFCVCGHEYIDYEDTKGRGFLRVYEYNSSFEEKLTLVGKKYFDDDRIFDCKYSPVSDMVVIVTESNKLHFLNEILEIVITIQYEDSIYSICWNNNGKFLFVGFKSGEVDVLKQINNDNDEENGLSYKFQSVYKMYPHCSKITTIAVDGRGKFVAFSSDDGLVSLWNLNDLSLIKVIESDSGFKIVSISISQDGLTLGISYENQNKERYVNLVFWPFSTSLLNLKGSTLVKFLERKTSFILSNSNNEIEYYSC</sequence>
<dbReference type="Proteomes" id="UP000262825">
    <property type="component" value="Unassembled WGS sequence"/>
</dbReference>
<comment type="similarity">
    <text evidence="3">Belongs to the THOC3 family.</text>
</comment>
<dbReference type="AlphaFoldDB" id="A0A376B991"/>
<proteinExistence type="inferred from homology"/>
<organism evidence="7 8">
    <name type="scientific">Saccharomycodes ludwigii</name>
    <dbReference type="NCBI Taxonomy" id="36035"/>
    <lineage>
        <taxon>Eukaryota</taxon>
        <taxon>Fungi</taxon>
        <taxon>Dikarya</taxon>
        <taxon>Ascomycota</taxon>
        <taxon>Saccharomycotina</taxon>
        <taxon>Saccharomycetes</taxon>
        <taxon>Saccharomycodales</taxon>
        <taxon>Saccharomycodaceae</taxon>
        <taxon>Saccharomycodes</taxon>
    </lineage>
</organism>
<dbReference type="InterPro" id="IPR001680">
    <property type="entry name" value="WD40_rpt"/>
</dbReference>
<evidence type="ECO:0000313" key="7">
    <source>
        <dbReference type="EMBL" id="SSD61235.1"/>
    </source>
</evidence>
<feature type="repeat" description="WD" evidence="4">
    <location>
        <begin position="394"/>
        <end position="435"/>
    </location>
</feature>
<feature type="compositionally biased region" description="Low complexity" evidence="5">
    <location>
        <begin position="90"/>
        <end position="102"/>
    </location>
</feature>
<feature type="compositionally biased region" description="Polar residues" evidence="5">
    <location>
        <begin position="110"/>
        <end position="136"/>
    </location>
</feature>
<accession>A0A376B991</accession>
<dbReference type="GO" id="GO:0006406">
    <property type="term" value="P:mRNA export from nucleus"/>
    <property type="evidence" value="ECO:0007669"/>
    <property type="project" value="InterPro"/>
</dbReference>
<protein>
    <recommendedName>
        <fullName evidence="6">Anaphase-promoting complex subunit 4-like WD40 domain-containing protein</fullName>
    </recommendedName>
</protein>
<gene>
    <name evidence="7" type="ORF">SCODWIG_02996</name>
</gene>
<dbReference type="GO" id="GO:0000445">
    <property type="term" value="C:THO complex part of transcription export complex"/>
    <property type="evidence" value="ECO:0007669"/>
    <property type="project" value="TreeGrafter"/>
</dbReference>
<feature type="compositionally biased region" description="Low complexity" evidence="5">
    <location>
        <begin position="65"/>
        <end position="76"/>
    </location>
</feature>
<dbReference type="InterPro" id="IPR024977">
    <property type="entry name" value="Apc4-like_WD40_dom"/>
</dbReference>
<dbReference type="SUPFAM" id="SSF50978">
    <property type="entry name" value="WD40 repeat-like"/>
    <property type="match status" value="1"/>
</dbReference>
<feature type="region of interest" description="Disordered" evidence="5">
    <location>
        <begin position="1"/>
        <end position="77"/>
    </location>
</feature>
<feature type="compositionally biased region" description="Polar residues" evidence="5">
    <location>
        <begin position="35"/>
        <end position="56"/>
    </location>
</feature>
<dbReference type="EMBL" id="UFAJ01000617">
    <property type="protein sequence ID" value="SSD61235.1"/>
    <property type="molecule type" value="Genomic_DNA"/>
</dbReference>
<evidence type="ECO:0000256" key="3">
    <source>
        <dbReference type="ARBA" id="ARBA00046343"/>
    </source>
</evidence>
<evidence type="ECO:0000256" key="2">
    <source>
        <dbReference type="ARBA" id="ARBA00022737"/>
    </source>
</evidence>
<dbReference type="Pfam" id="PF00400">
    <property type="entry name" value="WD40"/>
    <property type="match status" value="1"/>
</dbReference>
<dbReference type="VEuPathDB" id="FungiDB:SCODWIG_02996"/>
<dbReference type="Pfam" id="PF12894">
    <property type="entry name" value="ANAPC4_WD40"/>
    <property type="match status" value="1"/>
</dbReference>
<keyword evidence="8" id="KW-1185">Reference proteome</keyword>